<evidence type="ECO:0000256" key="1">
    <source>
        <dbReference type="SAM" id="MobiDB-lite"/>
    </source>
</evidence>
<dbReference type="InParanoid" id="A0A2R5G2I8"/>
<dbReference type="Proteomes" id="UP000241890">
    <property type="component" value="Unassembled WGS sequence"/>
</dbReference>
<reference evidence="2 3" key="1">
    <citation type="submission" date="2017-12" db="EMBL/GenBank/DDBJ databases">
        <title>Sequencing, de novo assembly and annotation of complete genome of a new Thraustochytrid species, strain FCC1311.</title>
        <authorList>
            <person name="Sedici K."/>
            <person name="Godart F."/>
            <person name="Aiese Cigliano R."/>
            <person name="Sanseverino W."/>
            <person name="Barakat M."/>
            <person name="Ortet P."/>
            <person name="Marechal E."/>
            <person name="Cagnac O."/>
            <person name="Amato A."/>
        </authorList>
    </citation>
    <scope>NUCLEOTIDE SEQUENCE [LARGE SCALE GENOMIC DNA]</scope>
</reference>
<feature type="compositionally biased region" description="Polar residues" evidence="1">
    <location>
        <begin position="369"/>
        <end position="395"/>
    </location>
</feature>
<accession>A0A2R5G2I8</accession>
<dbReference type="EMBL" id="BEYU01000012">
    <property type="protein sequence ID" value="GBG25247.1"/>
    <property type="molecule type" value="Genomic_DNA"/>
</dbReference>
<organism evidence="2 3">
    <name type="scientific">Hondaea fermentalgiana</name>
    <dbReference type="NCBI Taxonomy" id="2315210"/>
    <lineage>
        <taxon>Eukaryota</taxon>
        <taxon>Sar</taxon>
        <taxon>Stramenopiles</taxon>
        <taxon>Bigyra</taxon>
        <taxon>Labyrinthulomycetes</taxon>
        <taxon>Thraustochytrida</taxon>
        <taxon>Thraustochytriidae</taxon>
        <taxon>Hondaea</taxon>
    </lineage>
</organism>
<protein>
    <submittedName>
        <fullName evidence="2">Uncharacterized protein</fullName>
    </submittedName>
</protein>
<feature type="compositionally biased region" description="Basic and acidic residues" evidence="1">
    <location>
        <begin position="1"/>
        <end position="15"/>
    </location>
</feature>
<feature type="region of interest" description="Disordered" evidence="1">
    <location>
        <begin position="1"/>
        <end position="109"/>
    </location>
</feature>
<name>A0A2R5G2I8_9STRA</name>
<evidence type="ECO:0000313" key="2">
    <source>
        <dbReference type="EMBL" id="GBG25247.1"/>
    </source>
</evidence>
<evidence type="ECO:0000313" key="3">
    <source>
        <dbReference type="Proteomes" id="UP000241890"/>
    </source>
</evidence>
<gene>
    <name evidence="2" type="ORF">FCC1311_014642</name>
</gene>
<sequence>MRTEAHEPCALERKQVPRKLRREKSALREFPHEILAEETDQSTRGPQSSAALDANMNSHTGNNFEALQQAIYKQQQQQHPMGAGRGPNHAAERSISTSSSSKPRDVRMETGGNTEVTADMVQSLLSQLPAESFQGNFQFSDPDAGGIGELSPNPGVNGRPPPPFLANKAPHERNAYSSNSEMAHTAGHRPIFDAFRDSNLPSNLSVFQPSSRPSLIRREKKRRAIPIGAGARAVKTPLNADFPIGLAQPLIQSLVDGGEPLNALEHQKLLDTTTLLQSMGVHVLEPLTLYTKRELYEVMGSIAEVWKNSGKAAMKKKINKIRSNARKRKAPRNVLDAAEMKQIELLQKQIKDREHWEDAQRSRLKDAKSSNASVTPSKAESETSEMLTSYSPSAL</sequence>
<feature type="compositionally biased region" description="Low complexity" evidence="1">
    <location>
        <begin position="68"/>
        <end position="78"/>
    </location>
</feature>
<feature type="compositionally biased region" description="Basic and acidic residues" evidence="1">
    <location>
        <begin position="354"/>
        <end position="368"/>
    </location>
</feature>
<feature type="region of interest" description="Disordered" evidence="1">
    <location>
        <begin position="354"/>
        <end position="395"/>
    </location>
</feature>
<feature type="region of interest" description="Disordered" evidence="1">
    <location>
        <begin position="142"/>
        <end position="170"/>
    </location>
</feature>
<feature type="compositionally biased region" description="Basic and acidic residues" evidence="1">
    <location>
        <begin position="23"/>
        <end position="35"/>
    </location>
</feature>
<feature type="compositionally biased region" description="Polar residues" evidence="1">
    <location>
        <begin position="42"/>
        <end position="66"/>
    </location>
</feature>
<proteinExistence type="predicted"/>
<dbReference type="AlphaFoldDB" id="A0A2R5G2I8"/>
<keyword evidence="3" id="KW-1185">Reference proteome</keyword>
<comment type="caution">
    <text evidence="2">The sequence shown here is derived from an EMBL/GenBank/DDBJ whole genome shotgun (WGS) entry which is preliminary data.</text>
</comment>